<evidence type="ECO:0000256" key="1">
    <source>
        <dbReference type="ARBA" id="ARBA00022857"/>
    </source>
</evidence>
<comment type="caution">
    <text evidence="4">The sequence shown here is derived from an EMBL/GenBank/DDBJ whole genome shotgun (WGS) entry which is preliminary data.</text>
</comment>
<evidence type="ECO:0000313" key="4">
    <source>
        <dbReference type="EMBL" id="KAF5694199.1"/>
    </source>
</evidence>
<dbReference type="EMBL" id="JAAOAK010000027">
    <property type="protein sequence ID" value="KAF5694199.1"/>
    <property type="molecule type" value="Genomic_DNA"/>
</dbReference>
<dbReference type="AlphaFoldDB" id="A0A8H6CW11"/>
<dbReference type="InterPro" id="IPR045312">
    <property type="entry name" value="PCBER-like"/>
</dbReference>
<protein>
    <submittedName>
        <fullName evidence="4">Methyltransferase</fullName>
    </submittedName>
</protein>
<gene>
    <name evidence="4" type="ORF">FDENT_1504</name>
</gene>
<proteinExistence type="predicted"/>
<keyword evidence="4" id="KW-0489">Methyltransferase</keyword>
<dbReference type="Pfam" id="PF13489">
    <property type="entry name" value="Methyltransf_23"/>
    <property type="match status" value="1"/>
</dbReference>
<organism evidence="4 5">
    <name type="scientific">Fusarium denticulatum</name>
    <dbReference type="NCBI Taxonomy" id="48507"/>
    <lineage>
        <taxon>Eukaryota</taxon>
        <taxon>Fungi</taxon>
        <taxon>Dikarya</taxon>
        <taxon>Ascomycota</taxon>
        <taxon>Pezizomycotina</taxon>
        <taxon>Sordariomycetes</taxon>
        <taxon>Hypocreomycetidae</taxon>
        <taxon>Hypocreales</taxon>
        <taxon>Nectriaceae</taxon>
        <taxon>Fusarium</taxon>
        <taxon>Fusarium fujikuroi species complex</taxon>
    </lineage>
</organism>
<evidence type="ECO:0000259" key="3">
    <source>
        <dbReference type="Pfam" id="PF05368"/>
    </source>
</evidence>
<dbReference type="PANTHER" id="PTHR47706:SF9">
    <property type="entry name" value="NMRA-LIKE DOMAIN-CONTAINING PROTEIN-RELATED"/>
    <property type="match status" value="1"/>
</dbReference>
<dbReference type="SUPFAM" id="SSF51735">
    <property type="entry name" value="NAD(P)-binding Rossmann-fold domains"/>
    <property type="match status" value="1"/>
</dbReference>
<keyword evidence="2" id="KW-0560">Oxidoreductase</keyword>
<dbReference type="Gene3D" id="3.40.50.720">
    <property type="entry name" value="NAD(P)-binding Rossmann-like Domain"/>
    <property type="match status" value="1"/>
</dbReference>
<reference evidence="4 5" key="1">
    <citation type="submission" date="2020-05" db="EMBL/GenBank/DDBJ databases">
        <title>Identification and distribution of gene clusters putatively required for synthesis of sphingolipid metabolism inhibitors in phylogenetically diverse species of the filamentous fungus Fusarium.</title>
        <authorList>
            <person name="Kim H.-S."/>
            <person name="Busman M."/>
            <person name="Brown D.W."/>
            <person name="Divon H."/>
            <person name="Uhlig S."/>
            <person name="Proctor R.H."/>
        </authorList>
    </citation>
    <scope>NUCLEOTIDE SEQUENCE [LARGE SCALE GENOMIC DNA]</scope>
    <source>
        <strain evidence="4 5">NRRL 25311</strain>
    </source>
</reference>
<dbReference type="GO" id="GO:0032259">
    <property type="term" value="P:methylation"/>
    <property type="evidence" value="ECO:0007669"/>
    <property type="project" value="UniProtKB-KW"/>
</dbReference>
<feature type="domain" description="NmrA-like" evidence="3">
    <location>
        <begin position="301"/>
        <end position="396"/>
    </location>
</feature>
<accession>A0A8H6CW11</accession>
<evidence type="ECO:0000256" key="2">
    <source>
        <dbReference type="ARBA" id="ARBA00023002"/>
    </source>
</evidence>
<evidence type="ECO:0000313" key="5">
    <source>
        <dbReference type="Proteomes" id="UP000562682"/>
    </source>
</evidence>
<dbReference type="CDD" id="cd02440">
    <property type="entry name" value="AdoMet_MTases"/>
    <property type="match status" value="1"/>
</dbReference>
<dbReference type="CDD" id="cd05259">
    <property type="entry name" value="PCBER_SDR_a"/>
    <property type="match status" value="1"/>
</dbReference>
<keyword evidence="5" id="KW-1185">Reference proteome</keyword>
<dbReference type="SUPFAM" id="SSF53335">
    <property type="entry name" value="S-adenosyl-L-methionine-dependent methyltransferases"/>
    <property type="match status" value="1"/>
</dbReference>
<dbReference type="Pfam" id="PF05368">
    <property type="entry name" value="NmrA"/>
    <property type="match status" value="1"/>
</dbReference>
<dbReference type="InterPro" id="IPR008030">
    <property type="entry name" value="NmrA-like"/>
</dbReference>
<name>A0A8H6CW11_9HYPO</name>
<dbReference type="GO" id="GO:0016491">
    <property type="term" value="F:oxidoreductase activity"/>
    <property type="evidence" value="ECO:0007669"/>
    <property type="project" value="UniProtKB-KW"/>
</dbReference>
<sequence length="601" mass="66170">MAQNQEVDPAAIVPDNVTQYTDSSLGEDLQSSTASVSSSILNYRRENGSTYHAYKDRKYALPNDEAENERLDLQHNLFLLTFDDKLGLSPPNKPDAKIKHVLDVGTGTGIWAIDYADEHPEAQVTGVDLSPIQPDFVPPNVNFVIDDIEDEWTYSQPFDYIHSRVMTSCIADWGDYLKKCFDNLVPGGYLEVQEVDVNIKSDDGSLSPDNIMLKSLALLNEASVMFGRPYLDILSLVDIMKNIGFEDVVVEKFKWPINPWSRDKKAKLLGSWCYTNMACGLEAFTMAPLTRAHGWAPDELNKVAIFGASGNFGTPITAALTKAGFNVTIITRNESKSTFPDGIPVIRTDYNQEALTQALSGQDAVVCVVGPAAISLQATMVDAALAAGVKRFITDDYGWGPDFRSYPEFEAVRAQRTVGVDRAKEHAAANPSFTWTSITTGNPIDWALKRFPTMGFDIKNRCAIIYDQGEEYFTGTTLEGIGQSVVGVLQHPEETANQHVKVLSIKTCQNELLEAFQKGTESQWDIQRRTTRELIDGARKKRDNGEGGWILDLAVAQLYEAPEGGKARCIVAPSWEESDSGLLGVTKETPESIVASVLASV</sequence>
<dbReference type="Gene3D" id="3.90.25.10">
    <property type="entry name" value="UDP-galactose 4-epimerase, domain 1"/>
    <property type="match status" value="1"/>
</dbReference>
<dbReference type="Proteomes" id="UP000562682">
    <property type="component" value="Unassembled WGS sequence"/>
</dbReference>
<dbReference type="InterPro" id="IPR036291">
    <property type="entry name" value="NAD(P)-bd_dom_sf"/>
</dbReference>
<keyword evidence="1" id="KW-0521">NADP</keyword>
<dbReference type="GO" id="GO:0008168">
    <property type="term" value="F:methyltransferase activity"/>
    <property type="evidence" value="ECO:0007669"/>
    <property type="project" value="UniProtKB-KW"/>
</dbReference>
<keyword evidence="4" id="KW-0808">Transferase</keyword>
<dbReference type="InterPro" id="IPR051609">
    <property type="entry name" value="NmrA/Isoflavone_reductase-like"/>
</dbReference>
<dbReference type="InterPro" id="IPR029063">
    <property type="entry name" value="SAM-dependent_MTases_sf"/>
</dbReference>
<dbReference type="Gene3D" id="3.40.50.150">
    <property type="entry name" value="Vaccinia Virus protein VP39"/>
    <property type="match status" value="1"/>
</dbReference>
<dbReference type="PANTHER" id="PTHR47706">
    <property type="entry name" value="NMRA-LIKE FAMILY PROTEIN"/>
    <property type="match status" value="1"/>
</dbReference>